<gene>
    <name evidence="7" type="ORF">MNOR_LOCUS3103</name>
</gene>
<dbReference type="GO" id="GO:0005230">
    <property type="term" value="F:extracellular ligand-gated monoatomic ion channel activity"/>
    <property type="evidence" value="ECO:0007669"/>
    <property type="project" value="InterPro"/>
</dbReference>
<comment type="subcellular location">
    <subcellularLocation>
        <location evidence="1">Membrane</location>
        <topology evidence="1">Multi-pass membrane protein</topology>
    </subcellularLocation>
</comment>
<organism evidence="7 8">
    <name type="scientific">Meganyctiphanes norvegica</name>
    <name type="common">Northern krill</name>
    <name type="synonym">Thysanopoda norvegica</name>
    <dbReference type="NCBI Taxonomy" id="48144"/>
    <lineage>
        <taxon>Eukaryota</taxon>
        <taxon>Metazoa</taxon>
        <taxon>Ecdysozoa</taxon>
        <taxon>Arthropoda</taxon>
        <taxon>Crustacea</taxon>
        <taxon>Multicrustacea</taxon>
        <taxon>Malacostraca</taxon>
        <taxon>Eumalacostraca</taxon>
        <taxon>Eucarida</taxon>
        <taxon>Euphausiacea</taxon>
        <taxon>Euphausiidae</taxon>
        <taxon>Meganyctiphanes</taxon>
    </lineage>
</organism>
<dbReference type="GO" id="GO:0004888">
    <property type="term" value="F:transmembrane signaling receptor activity"/>
    <property type="evidence" value="ECO:0007669"/>
    <property type="project" value="InterPro"/>
</dbReference>
<dbReference type="EMBL" id="CAXKWB010001018">
    <property type="protein sequence ID" value="CAL4063137.1"/>
    <property type="molecule type" value="Genomic_DNA"/>
</dbReference>
<dbReference type="InterPro" id="IPR006202">
    <property type="entry name" value="Neur_chan_lig-bd"/>
</dbReference>
<dbReference type="Gene3D" id="2.70.170.10">
    <property type="entry name" value="Neurotransmitter-gated ion-channel ligand-binding domain"/>
    <property type="match status" value="1"/>
</dbReference>
<evidence type="ECO:0000256" key="2">
    <source>
        <dbReference type="ARBA" id="ARBA00022692"/>
    </source>
</evidence>
<evidence type="ECO:0000313" key="8">
    <source>
        <dbReference type="Proteomes" id="UP001497623"/>
    </source>
</evidence>
<dbReference type="GO" id="GO:0016020">
    <property type="term" value="C:membrane"/>
    <property type="evidence" value="ECO:0007669"/>
    <property type="project" value="UniProtKB-SubCell"/>
</dbReference>
<keyword evidence="4 5" id="KW-0472">Membrane</keyword>
<feature type="transmembrane region" description="Helical" evidence="5">
    <location>
        <begin position="170"/>
        <end position="196"/>
    </location>
</feature>
<accession>A0AAV2PTI5</accession>
<evidence type="ECO:0000256" key="1">
    <source>
        <dbReference type="ARBA" id="ARBA00004141"/>
    </source>
</evidence>
<feature type="non-terminal residue" evidence="7">
    <location>
        <position position="246"/>
    </location>
</feature>
<evidence type="ECO:0000259" key="6">
    <source>
        <dbReference type="Pfam" id="PF02931"/>
    </source>
</evidence>
<feature type="non-terminal residue" evidence="7">
    <location>
        <position position="1"/>
    </location>
</feature>
<evidence type="ECO:0000313" key="7">
    <source>
        <dbReference type="EMBL" id="CAL4063137.1"/>
    </source>
</evidence>
<reference evidence="7 8" key="1">
    <citation type="submission" date="2024-05" db="EMBL/GenBank/DDBJ databases">
        <authorList>
            <person name="Wallberg A."/>
        </authorList>
    </citation>
    <scope>NUCLEOTIDE SEQUENCE [LARGE SCALE GENOMIC DNA]</scope>
</reference>
<name>A0AAV2PTI5_MEGNR</name>
<feature type="transmembrane region" description="Helical" evidence="5">
    <location>
        <begin position="140"/>
        <end position="158"/>
    </location>
</feature>
<dbReference type="InterPro" id="IPR036719">
    <property type="entry name" value="Neuro-gated_channel_TM_sf"/>
</dbReference>
<feature type="domain" description="Neurotransmitter-gated ion-channel ligand-binding" evidence="6">
    <location>
        <begin position="10"/>
        <end position="107"/>
    </location>
</feature>
<dbReference type="SUPFAM" id="SSF90112">
    <property type="entry name" value="Neurotransmitter-gated ion-channel transmembrane pore"/>
    <property type="match status" value="1"/>
</dbReference>
<comment type="caution">
    <text evidence="7">The sequence shown here is derived from an EMBL/GenBank/DDBJ whole genome shotgun (WGS) entry which is preliminary data.</text>
</comment>
<dbReference type="InterPro" id="IPR036734">
    <property type="entry name" value="Neur_chan_lig-bd_sf"/>
</dbReference>
<evidence type="ECO:0000256" key="5">
    <source>
        <dbReference type="SAM" id="Phobius"/>
    </source>
</evidence>
<dbReference type="Proteomes" id="UP001497623">
    <property type="component" value="Unassembled WGS sequence"/>
</dbReference>
<dbReference type="Gene3D" id="1.20.58.390">
    <property type="entry name" value="Neurotransmitter-gated ion-channel transmembrane domain"/>
    <property type="match status" value="1"/>
</dbReference>
<dbReference type="InterPro" id="IPR006201">
    <property type="entry name" value="Neur_channel"/>
</dbReference>
<proteinExistence type="predicted"/>
<keyword evidence="8" id="KW-1185">Reference proteome</keyword>
<dbReference type="Pfam" id="PF02931">
    <property type="entry name" value="Neur_chan_LBD"/>
    <property type="match status" value="1"/>
</dbReference>
<protein>
    <recommendedName>
        <fullName evidence="6">Neurotransmitter-gated ion-channel ligand-binding domain-containing protein</fullName>
    </recommendedName>
</protein>
<evidence type="ECO:0000256" key="4">
    <source>
        <dbReference type="ARBA" id="ARBA00023136"/>
    </source>
</evidence>
<keyword evidence="2 5" id="KW-0812">Transmembrane</keyword>
<dbReference type="PANTHER" id="PTHR18945">
    <property type="entry name" value="NEUROTRANSMITTER GATED ION CHANNEL"/>
    <property type="match status" value="1"/>
</dbReference>
<dbReference type="AlphaFoldDB" id="A0AAV2PTI5"/>
<sequence length="246" mass="27210">YGNTYLNVARGRVGWNPPANIQVECLLDLSYWPYDTQTCGIDIGSWSKGGDDISLRTNNSTELFLGMYKQGFRYWNIIGTSIRTARYDIGNGKWYPIVHVSITLKRNSDTFGHTIIIPAVVVCVMTLLQFLLPVTNSRRLTVGCCSALITTLMLIYLANTIPPLGSKMPIIVKFFGQVLLMEVIILIVVCVTLCLATSSPSLAPPERLMTILTGPLSVVLRLDLSQSQKAKRSMDNDDCEVLEATA</sequence>
<evidence type="ECO:0000256" key="3">
    <source>
        <dbReference type="ARBA" id="ARBA00022989"/>
    </source>
</evidence>
<dbReference type="InterPro" id="IPR038050">
    <property type="entry name" value="Neuro_actylchol_rec"/>
</dbReference>
<dbReference type="SUPFAM" id="SSF63712">
    <property type="entry name" value="Nicotinic receptor ligand binding domain-like"/>
    <property type="match status" value="1"/>
</dbReference>
<feature type="transmembrane region" description="Helical" evidence="5">
    <location>
        <begin position="115"/>
        <end position="134"/>
    </location>
</feature>
<keyword evidence="3 5" id="KW-1133">Transmembrane helix</keyword>